<name>A0A6M1LEV0_9PROT</name>
<dbReference type="Proteomes" id="UP000475385">
    <property type="component" value="Unassembled WGS sequence"/>
</dbReference>
<comment type="caution">
    <text evidence="7">The sequence shown here is derived from an EMBL/GenBank/DDBJ whole genome shotgun (WGS) entry which is preliminary data.</text>
</comment>
<comment type="similarity">
    <text evidence="1">Belongs to the TfdA dioxygenase family.</text>
</comment>
<evidence type="ECO:0000259" key="6">
    <source>
        <dbReference type="Pfam" id="PF02668"/>
    </source>
</evidence>
<accession>A0A6M1LEV0</accession>
<dbReference type="SUPFAM" id="SSF51197">
    <property type="entry name" value="Clavaminate synthase-like"/>
    <property type="match status" value="1"/>
</dbReference>
<evidence type="ECO:0000313" key="7">
    <source>
        <dbReference type="EMBL" id="NGM18672.1"/>
    </source>
</evidence>
<evidence type="ECO:0000256" key="4">
    <source>
        <dbReference type="ARBA" id="ARBA00023002"/>
    </source>
</evidence>
<evidence type="ECO:0000256" key="1">
    <source>
        <dbReference type="ARBA" id="ARBA00005896"/>
    </source>
</evidence>
<dbReference type="Gene3D" id="3.60.130.10">
    <property type="entry name" value="Clavaminate synthase-like"/>
    <property type="match status" value="1"/>
</dbReference>
<organism evidence="7 8">
    <name type="scientific">Falsiroseomonas algicola</name>
    <dbReference type="NCBI Taxonomy" id="2716930"/>
    <lineage>
        <taxon>Bacteria</taxon>
        <taxon>Pseudomonadati</taxon>
        <taxon>Pseudomonadota</taxon>
        <taxon>Alphaproteobacteria</taxon>
        <taxon>Acetobacterales</taxon>
        <taxon>Roseomonadaceae</taxon>
        <taxon>Falsiroseomonas</taxon>
    </lineage>
</organism>
<evidence type="ECO:0000256" key="5">
    <source>
        <dbReference type="ARBA" id="ARBA00023004"/>
    </source>
</evidence>
<dbReference type="InterPro" id="IPR051178">
    <property type="entry name" value="TfdA_dioxygenase"/>
</dbReference>
<keyword evidence="4" id="KW-0560">Oxidoreductase</keyword>
<evidence type="ECO:0000256" key="2">
    <source>
        <dbReference type="ARBA" id="ARBA00022723"/>
    </source>
</evidence>
<keyword evidence="3 7" id="KW-0223">Dioxygenase</keyword>
<evidence type="ECO:0000256" key="3">
    <source>
        <dbReference type="ARBA" id="ARBA00022964"/>
    </source>
</evidence>
<dbReference type="Pfam" id="PF02668">
    <property type="entry name" value="TauD"/>
    <property type="match status" value="1"/>
</dbReference>
<dbReference type="RefSeq" id="WP_164692554.1">
    <property type="nucleotide sequence ID" value="NZ_JAAIKB010000001.1"/>
</dbReference>
<keyword evidence="5" id="KW-0408">Iron</keyword>
<reference evidence="7 8" key="1">
    <citation type="submission" date="2020-02" db="EMBL/GenBank/DDBJ databases">
        <authorList>
            <person name="Kim H.M."/>
            <person name="Jeon C.O."/>
        </authorList>
    </citation>
    <scope>NUCLEOTIDE SEQUENCE [LARGE SCALE GENOMIC DNA]</scope>
    <source>
        <strain evidence="7 8">PeD5</strain>
    </source>
</reference>
<dbReference type="PANTHER" id="PTHR43779">
    <property type="entry name" value="DIOXYGENASE RV0097-RELATED"/>
    <property type="match status" value="1"/>
</dbReference>
<keyword evidence="2" id="KW-0479">Metal-binding</keyword>
<dbReference type="EMBL" id="JAAIKB010000001">
    <property type="protein sequence ID" value="NGM18672.1"/>
    <property type="molecule type" value="Genomic_DNA"/>
</dbReference>
<reference evidence="7 8" key="2">
    <citation type="submission" date="2020-03" db="EMBL/GenBank/DDBJ databases">
        <title>Roseomonas stagni sp. nov., isolated from pond water in Japan.</title>
        <authorList>
            <person name="Furuhata K."/>
            <person name="Miyamoto H."/>
            <person name="Goto K."/>
        </authorList>
    </citation>
    <scope>NUCLEOTIDE SEQUENCE [LARGE SCALE GENOMIC DNA]</scope>
    <source>
        <strain evidence="7 8">PeD5</strain>
    </source>
</reference>
<dbReference type="GO" id="GO:0046872">
    <property type="term" value="F:metal ion binding"/>
    <property type="evidence" value="ECO:0007669"/>
    <property type="project" value="UniProtKB-KW"/>
</dbReference>
<protein>
    <submittedName>
        <fullName evidence="7">TauD/TfdA family dioxygenase</fullName>
    </submittedName>
</protein>
<sequence length="280" mass="31185">MLTIRPMQPFGAEVLGAPPSLELSDADFEAVEQGWARHSILVFRDIAPTPAQQIAFTRRLGPLHIMQPPQYNLDGHPEIFVVGNATEEGKPVGMRDAGMGFHSDGEDKAIPNAGSFLVAVQVPPERGDTLFADMVAAWDALDDATKALLRGRRARFSRAALHHVHYPHLPPLTDQQLRDRPDVWHPIARRHPTSGRVALYIGRWAVEIEGMAQAEGEALIARLLAHAQDPARIYRHAWRPGDGVLWDNRVTQHCATPFDSARYTRRMHRTTLEGEVPLLA</sequence>
<dbReference type="AlphaFoldDB" id="A0A6M1LEV0"/>
<proteinExistence type="inferred from homology"/>
<dbReference type="GO" id="GO:0016706">
    <property type="term" value="F:2-oxoglutarate-dependent dioxygenase activity"/>
    <property type="evidence" value="ECO:0007669"/>
    <property type="project" value="UniProtKB-ARBA"/>
</dbReference>
<gene>
    <name evidence="7" type="ORF">G3576_01515</name>
</gene>
<keyword evidence="8" id="KW-1185">Reference proteome</keyword>
<dbReference type="PANTHER" id="PTHR43779:SF3">
    <property type="entry name" value="(3R)-3-[(CARBOXYMETHYL)AMINO]FATTY ACID OXYGENASE_DECARBOXYLASE"/>
    <property type="match status" value="1"/>
</dbReference>
<dbReference type="InterPro" id="IPR003819">
    <property type="entry name" value="TauD/TfdA-like"/>
</dbReference>
<feature type="domain" description="TauD/TfdA-like" evidence="6">
    <location>
        <begin position="4"/>
        <end position="271"/>
    </location>
</feature>
<dbReference type="InterPro" id="IPR042098">
    <property type="entry name" value="TauD-like_sf"/>
</dbReference>
<evidence type="ECO:0000313" key="8">
    <source>
        <dbReference type="Proteomes" id="UP000475385"/>
    </source>
</evidence>